<name>N6TG24_DENPD</name>
<evidence type="ECO:0000256" key="1">
    <source>
        <dbReference type="ARBA" id="ARBA00004123"/>
    </source>
</evidence>
<dbReference type="InterPro" id="IPR036236">
    <property type="entry name" value="Znf_C2H2_sf"/>
</dbReference>
<dbReference type="FunFam" id="3.30.160.60:FF:002343">
    <property type="entry name" value="Zinc finger protein 33A"/>
    <property type="match status" value="2"/>
</dbReference>
<protein>
    <submittedName>
        <fullName evidence="9">Uncharacterized protein</fullName>
    </submittedName>
</protein>
<dbReference type="PANTHER" id="PTHR16515">
    <property type="entry name" value="PR DOMAIN ZINC FINGER PROTEIN"/>
    <property type="match status" value="1"/>
</dbReference>
<evidence type="ECO:0000256" key="4">
    <source>
        <dbReference type="ARBA" id="ARBA00022771"/>
    </source>
</evidence>
<dbReference type="Pfam" id="PF00096">
    <property type="entry name" value="zf-C2H2"/>
    <property type="match status" value="8"/>
</dbReference>
<evidence type="ECO:0000256" key="3">
    <source>
        <dbReference type="ARBA" id="ARBA00022737"/>
    </source>
</evidence>
<dbReference type="InterPro" id="IPR013087">
    <property type="entry name" value="Znf_C2H2_type"/>
</dbReference>
<keyword evidence="5" id="KW-0862">Zinc</keyword>
<dbReference type="GO" id="GO:0003677">
    <property type="term" value="F:DNA binding"/>
    <property type="evidence" value="ECO:0007669"/>
    <property type="project" value="UniProtKB-KW"/>
</dbReference>
<dbReference type="InterPro" id="IPR050331">
    <property type="entry name" value="Zinc_finger"/>
</dbReference>
<evidence type="ECO:0000313" key="9">
    <source>
        <dbReference type="EMBL" id="ENN76713.1"/>
    </source>
</evidence>
<keyword evidence="3" id="KW-0677">Repeat</keyword>
<sequence>MHSGLRKYECELCHKKFTTKSYLKLHIKFNHKKEVYGIEEMFQCDMCGRNFTFEKSFVRHLSTIHKIGRDLRVKCKICNKTIANNFNLKKHMRIHTGEKNYACDTCGKKFSDMKYVRKHQSVHLREMGLLKTKRAPRLLLDNHERAPSKAESVKDGSSKDKDLIKVLIKEEHECDTNSSKLKRSRRKRRSTKDIKWSPEDVKKPKAETKERRTRIKKEKGDSPTKLPKNQKANMWTCKFCFQTFGSRKEMFQHRKEHTEMEKYNPTVEAQKYHFDEDLELYICNNCSAECQDLDEIEKHVQTHEKKFACYVCKEDLFGPINYTVHVQKHRDDKMFPCPWCQYMSQKKEAMQVHINRLHLQIYDFQCTKCGKCFNDALSFKEHDNVHLNLKPFSCVVCSKNFYYSRYLLSHQLRTHTVRVFDPESKTQCNICQKIFARLDTLEKHYTTKHLTVRTGPYEKKHLCDVCGQGFSRPDKLKIHYRKHTGEKPYSCVYCSKSFIKRDYLIMHERIHSGEKPYSCQICGKSFNQGAPLRIHVRSHTGERPYICPYCGAGSVSRGALNSHIKSCLTTAQVLNIP</sequence>
<keyword evidence="4" id="KW-0863">Zinc-finger</keyword>
<gene>
    <name evidence="9" type="ORF">YQE_06778</name>
</gene>
<evidence type="ECO:0000256" key="7">
    <source>
        <dbReference type="ARBA" id="ARBA00023242"/>
    </source>
</evidence>
<keyword evidence="6" id="KW-0238">DNA-binding</keyword>
<reference evidence="9" key="1">
    <citation type="journal article" date="2013" name="Genome Biol.">
        <title>Draft genome of the mountain pine beetle, Dendroctonus ponderosae Hopkins, a major forest pest.</title>
        <authorList>
            <person name="Keeling C.I."/>
            <person name="Yuen M.M."/>
            <person name="Liao N.Y."/>
            <person name="Docking T.R."/>
            <person name="Chan S.K."/>
            <person name="Taylor G.A."/>
            <person name="Palmquist D.L."/>
            <person name="Jackman S.D."/>
            <person name="Nguyen A."/>
            <person name="Li M."/>
            <person name="Henderson H."/>
            <person name="Janes J.K."/>
            <person name="Zhao Y."/>
            <person name="Pandoh P."/>
            <person name="Moore R."/>
            <person name="Sperling F.A."/>
            <person name="Huber D.P."/>
            <person name="Birol I."/>
            <person name="Jones S.J."/>
            <person name="Bohlmann J."/>
        </authorList>
    </citation>
    <scope>NUCLEOTIDE SEQUENCE</scope>
</reference>
<feature type="region of interest" description="Disordered" evidence="8">
    <location>
        <begin position="175"/>
        <end position="228"/>
    </location>
</feature>
<dbReference type="HOGENOM" id="CLU_472721_0_0_1"/>
<organism evidence="9">
    <name type="scientific">Dendroctonus ponderosae</name>
    <name type="common">Mountain pine beetle</name>
    <dbReference type="NCBI Taxonomy" id="77166"/>
    <lineage>
        <taxon>Eukaryota</taxon>
        <taxon>Metazoa</taxon>
        <taxon>Ecdysozoa</taxon>
        <taxon>Arthropoda</taxon>
        <taxon>Hexapoda</taxon>
        <taxon>Insecta</taxon>
        <taxon>Pterygota</taxon>
        <taxon>Neoptera</taxon>
        <taxon>Endopterygota</taxon>
        <taxon>Coleoptera</taxon>
        <taxon>Polyphaga</taxon>
        <taxon>Cucujiformia</taxon>
        <taxon>Curculionidae</taxon>
        <taxon>Scolytinae</taxon>
        <taxon>Dendroctonus</taxon>
    </lineage>
</organism>
<dbReference type="SUPFAM" id="SSF57667">
    <property type="entry name" value="beta-beta-alpha zinc fingers"/>
    <property type="match status" value="6"/>
</dbReference>
<accession>N6TG24</accession>
<dbReference type="EMBL" id="KB740969">
    <property type="protein sequence ID" value="ENN76713.1"/>
    <property type="molecule type" value="Genomic_DNA"/>
</dbReference>
<dbReference type="PROSITE" id="PS00028">
    <property type="entry name" value="ZINC_FINGER_C2H2_1"/>
    <property type="match status" value="13"/>
</dbReference>
<feature type="compositionally biased region" description="Basic and acidic residues" evidence="8">
    <location>
        <begin position="191"/>
        <end position="210"/>
    </location>
</feature>
<proteinExistence type="predicted"/>
<evidence type="ECO:0000256" key="6">
    <source>
        <dbReference type="ARBA" id="ARBA00023125"/>
    </source>
</evidence>
<dbReference type="SMART" id="SM00355">
    <property type="entry name" value="ZnF_C2H2"/>
    <property type="match status" value="15"/>
</dbReference>
<feature type="non-terminal residue" evidence="9">
    <location>
        <position position="1"/>
    </location>
</feature>
<dbReference type="GO" id="GO:0006355">
    <property type="term" value="P:regulation of DNA-templated transcription"/>
    <property type="evidence" value="ECO:0007669"/>
    <property type="project" value="UniProtKB-ARBA"/>
</dbReference>
<dbReference type="PANTHER" id="PTHR16515:SF49">
    <property type="entry name" value="GASTRULA ZINC FINGER PROTEIN XLCGF49.1-LIKE-RELATED"/>
    <property type="match status" value="1"/>
</dbReference>
<dbReference type="PROSITE" id="PS50157">
    <property type="entry name" value="ZINC_FINGER_C2H2_2"/>
    <property type="match status" value="11"/>
</dbReference>
<keyword evidence="2" id="KW-0479">Metal-binding</keyword>
<keyword evidence="7" id="KW-0539">Nucleus</keyword>
<dbReference type="GO" id="GO:0005634">
    <property type="term" value="C:nucleus"/>
    <property type="evidence" value="ECO:0007669"/>
    <property type="project" value="UniProtKB-SubCell"/>
</dbReference>
<dbReference type="OrthoDB" id="6077919at2759"/>
<dbReference type="AlphaFoldDB" id="N6TG24"/>
<evidence type="ECO:0000256" key="5">
    <source>
        <dbReference type="ARBA" id="ARBA00022833"/>
    </source>
</evidence>
<feature type="compositionally biased region" description="Basic and acidic residues" evidence="8">
    <location>
        <begin position="140"/>
        <end position="158"/>
    </location>
</feature>
<comment type="subcellular location">
    <subcellularLocation>
        <location evidence="1">Nucleus</location>
    </subcellularLocation>
</comment>
<dbReference type="GO" id="GO:0008270">
    <property type="term" value="F:zinc ion binding"/>
    <property type="evidence" value="ECO:0007669"/>
    <property type="project" value="UniProtKB-KW"/>
</dbReference>
<feature type="region of interest" description="Disordered" evidence="8">
    <location>
        <begin position="138"/>
        <end position="158"/>
    </location>
</feature>
<dbReference type="FunFam" id="3.30.160.60:FF:001119">
    <property type="entry name" value="zinc finger protein 408"/>
    <property type="match status" value="1"/>
</dbReference>
<evidence type="ECO:0000256" key="8">
    <source>
        <dbReference type="SAM" id="MobiDB-lite"/>
    </source>
</evidence>
<feature type="compositionally biased region" description="Basic residues" evidence="8">
    <location>
        <begin position="180"/>
        <end position="190"/>
    </location>
</feature>
<evidence type="ECO:0000256" key="2">
    <source>
        <dbReference type="ARBA" id="ARBA00022723"/>
    </source>
</evidence>
<dbReference type="Gene3D" id="3.30.160.60">
    <property type="entry name" value="Classic Zinc Finger"/>
    <property type="match status" value="10"/>
</dbReference>